<evidence type="ECO:0000313" key="3">
    <source>
        <dbReference type="Proteomes" id="UP000294360"/>
    </source>
</evidence>
<feature type="region of interest" description="Disordered" evidence="1">
    <location>
        <begin position="1"/>
        <end position="29"/>
    </location>
</feature>
<accession>A0A4U8Z4Z3</accession>
<reference evidence="2 3" key="1">
    <citation type="submission" date="2019-03" db="EMBL/GenBank/DDBJ databases">
        <authorList>
            <person name="Kox A.R. M."/>
        </authorList>
    </citation>
    <scope>NUCLEOTIDE SEQUENCE [LARGE SCALE GENOMIC DNA]</scope>
    <source>
        <strain evidence="2">MTUNDRAET4 annotated genome</strain>
    </source>
</reference>
<dbReference type="Proteomes" id="UP000294360">
    <property type="component" value="Chromosome"/>
</dbReference>
<evidence type="ECO:0000256" key="1">
    <source>
        <dbReference type="SAM" id="MobiDB-lite"/>
    </source>
</evidence>
<evidence type="ECO:0000313" key="2">
    <source>
        <dbReference type="EMBL" id="VFU10323.1"/>
    </source>
</evidence>
<proteinExistence type="predicted"/>
<name>A0A4U8Z4Z3_METTU</name>
<dbReference type="AlphaFoldDB" id="A0A4U8Z4Z3"/>
<gene>
    <name evidence="2" type="ORF">MTUNDRAET4_3436</name>
</gene>
<organism evidence="2 3">
    <name type="scientific">Methylocella tundrae</name>
    <dbReference type="NCBI Taxonomy" id="227605"/>
    <lineage>
        <taxon>Bacteria</taxon>
        <taxon>Pseudomonadati</taxon>
        <taxon>Pseudomonadota</taxon>
        <taxon>Alphaproteobacteria</taxon>
        <taxon>Hyphomicrobiales</taxon>
        <taxon>Beijerinckiaceae</taxon>
        <taxon>Methylocella</taxon>
    </lineage>
</organism>
<dbReference type="EMBL" id="LR536450">
    <property type="protein sequence ID" value="VFU10323.1"/>
    <property type="molecule type" value="Genomic_DNA"/>
</dbReference>
<protein>
    <submittedName>
        <fullName evidence="2">Uncharacterized protein</fullName>
    </submittedName>
</protein>
<sequence>MTNPPAEPYDAQPRQRMTHIGLSPDAGQRDAQDLVIKTRDRDQLLRRALHWL</sequence>
<dbReference type="KEGG" id="mtun:MTUNDRAET4_3436"/>